<sequence length="106" mass="11583">MDELNQSDGTSAGTSLASSSQMPSCVVSSHGNHTFNQKRSSVSRSGEMSQERSTSEEQGSLSKEPNYMLEWRKWRRAVANDSDRGQRPLKGDSWCSNGIGSSSYSS</sequence>
<reference evidence="2 3" key="1">
    <citation type="submission" date="2014-11" db="EMBL/GenBank/DDBJ databases">
        <title>Genetic blueprint of the zoonotic pathogen Toxocara canis.</title>
        <authorList>
            <person name="Zhu X.-Q."/>
            <person name="Korhonen P.K."/>
            <person name="Cai H."/>
            <person name="Young N.D."/>
            <person name="Nejsum P."/>
            <person name="von Samson-Himmelstjerna G."/>
            <person name="Boag P.R."/>
            <person name="Tan P."/>
            <person name="Li Q."/>
            <person name="Min J."/>
            <person name="Yang Y."/>
            <person name="Wang X."/>
            <person name="Fang X."/>
            <person name="Hall R.S."/>
            <person name="Hofmann A."/>
            <person name="Sternberg P.W."/>
            <person name="Jex A.R."/>
            <person name="Gasser R.B."/>
        </authorList>
    </citation>
    <scope>NUCLEOTIDE SEQUENCE [LARGE SCALE GENOMIC DNA]</scope>
    <source>
        <strain evidence="2">PN_DK_2014</strain>
    </source>
</reference>
<feature type="compositionally biased region" description="Polar residues" evidence="1">
    <location>
        <begin position="30"/>
        <end position="48"/>
    </location>
</feature>
<feature type="compositionally biased region" description="Low complexity" evidence="1">
    <location>
        <begin position="93"/>
        <end position="106"/>
    </location>
</feature>
<keyword evidence="3" id="KW-1185">Reference proteome</keyword>
<feature type="compositionally biased region" description="Low complexity" evidence="1">
    <location>
        <begin position="7"/>
        <end position="29"/>
    </location>
</feature>
<dbReference type="EMBL" id="JPKZ01003006">
    <property type="protein sequence ID" value="KHN73828.1"/>
    <property type="molecule type" value="Genomic_DNA"/>
</dbReference>
<feature type="region of interest" description="Disordered" evidence="1">
    <location>
        <begin position="1"/>
        <end position="106"/>
    </location>
</feature>
<proteinExistence type="predicted"/>
<accession>A0A0B2UWR6</accession>
<evidence type="ECO:0000313" key="3">
    <source>
        <dbReference type="Proteomes" id="UP000031036"/>
    </source>
</evidence>
<name>A0A0B2UWR6_TOXCA</name>
<dbReference type="Proteomes" id="UP000031036">
    <property type="component" value="Unassembled WGS sequence"/>
</dbReference>
<dbReference type="AlphaFoldDB" id="A0A0B2UWR6"/>
<evidence type="ECO:0000313" key="2">
    <source>
        <dbReference type="EMBL" id="KHN73828.1"/>
    </source>
</evidence>
<evidence type="ECO:0000256" key="1">
    <source>
        <dbReference type="SAM" id="MobiDB-lite"/>
    </source>
</evidence>
<gene>
    <name evidence="2" type="ORF">Tcan_18621</name>
</gene>
<feature type="compositionally biased region" description="Basic and acidic residues" evidence="1">
    <location>
        <begin position="81"/>
        <end position="90"/>
    </location>
</feature>
<comment type="caution">
    <text evidence="2">The sequence shown here is derived from an EMBL/GenBank/DDBJ whole genome shotgun (WGS) entry which is preliminary data.</text>
</comment>
<protein>
    <submittedName>
        <fullName evidence="2">Uncharacterized protein</fullName>
    </submittedName>
</protein>
<organism evidence="2 3">
    <name type="scientific">Toxocara canis</name>
    <name type="common">Canine roundworm</name>
    <dbReference type="NCBI Taxonomy" id="6265"/>
    <lineage>
        <taxon>Eukaryota</taxon>
        <taxon>Metazoa</taxon>
        <taxon>Ecdysozoa</taxon>
        <taxon>Nematoda</taxon>
        <taxon>Chromadorea</taxon>
        <taxon>Rhabditida</taxon>
        <taxon>Spirurina</taxon>
        <taxon>Ascaridomorpha</taxon>
        <taxon>Ascaridoidea</taxon>
        <taxon>Toxocaridae</taxon>
        <taxon>Toxocara</taxon>
    </lineage>
</organism>